<keyword evidence="2" id="KW-0812">Transmembrane</keyword>
<comment type="caution">
    <text evidence="3">The sequence shown here is derived from an EMBL/GenBank/DDBJ whole genome shotgun (WGS) entry which is preliminary data.</text>
</comment>
<keyword evidence="4" id="KW-1185">Reference proteome</keyword>
<feature type="compositionally biased region" description="Pro residues" evidence="1">
    <location>
        <begin position="93"/>
        <end position="108"/>
    </location>
</feature>
<evidence type="ECO:0000256" key="1">
    <source>
        <dbReference type="SAM" id="MobiDB-lite"/>
    </source>
</evidence>
<gene>
    <name evidence="3" type="ORF">AB0C36_33715</name>
</gene>
<evidence type="ECO:0000313" key="3">
    <source>
        <dbReference type="EMBL" id="MEU8138443.1"/>
    </source>
</evidence>
<accession>A0ABV3DRS9</accession>
<organism evidence="3 4">
    <name type="scientific">Streptodolium elevatio</name>
    <dbReference type="NCBI Taxonomy" id="3157996"/>
    <lineage>
        <taxon>Bacteria</taxon>
        <taxon>Bacillati</taxon>
        <taxon>Actinomycetota</taxon>
        <taxon>Actinomycetes</taxon>
        <taxon>Kitasatosporales</taxon>
        <taxon>Streptomycetaceae</taxon>
        <taxon>Streptodolium</taxon>
    </lineage>
</organism>
<dbReference type="Proteomes" id="UP001551482">
    <property type="component" value="Unassembled WGS sequence"/>
</dbReference>
<dbReference type="EMBL" id="JBEZFP010000123">
    <property type="protein sequence ID" value="MEU8138443.1"/>
    <property type="molecule type" value="Genomic_DNA"/>
</dbReference>
<dbReference type="RefSeq" id="WP_358361817.1">
    <property type="nucleotide sequence ID" value="NZ_JBEZFP010000123.1"/>
</dbReference>
<protein>
    <submittedName>
        <fullName evidence="3">Uncharacterized protein</fullName>
    </submittedName>
</protein>
<evidence type="ECO:0000256" key="2">
    <source>
        <dbReference type="SAM" id="Phobius"/>
    </source>
</evidence>
<feature type="region of interest" description="Disordered" evidence="1">
    <location>
        <begin position="87"/>
        <end position="109"/>
    </location>
</feature>
<reference evidence="3 4" key="1">
    <citation type="submission" date="2024-06" db="EMBL/GenBank/DDBJ databases">
        <title>The Natural Products Discovery Center: Release of the First 8490 Sequenced Strains for Exploring Actinobacteria Biosynthetic Diversity.</title>
        <authorList>
            <person name="Kalkreuter E."/>
            <person name="Kautsar S.A."/>
            <person name="Yang D."/>
            <person name="Bader C.D."/>
            <person name="Teijaro C.N."/>
            <person name="Fluegel L."/>
            <person name="Davis C.M."/>
            <person name="Simpson J.R."/>
            <person name="Lauterbach L."/>
            <person name="Steele A.D."/>
            <person name="Gui C."/>
            <person name="Meng S."/>
            <person name="Li G."/>
            <person name="Viehrig K."/>
            <person name="Ye F."/>
            <person name="Su P."/>
            <person name="Kiefer A.F."/>
            <person name="Nichols A."/>
            <person name="Cepeda A.J."/>
            <person name="Yan W."/>
            <person name="Fan B."/>
            <person name="Jiang Y."/>
            <person name="Adhikari A."/>
            <person name="Zheng C.-J."/>
            <person name="Schuster L."/>
            <person name="Cowan T.M."/>
            <person name="Smanski M.J."/>
            <person name="Chevrette M.G."/>
            <person name="De Carvalho L.P.S."/>
            <person name="Shen B."/>
        </authorList>
    </citation>
    <scope>NUCLEOTIDE SEQUENCE [LARGE SCALE GENOMIC DNA]</scope>
    <source>
        <strain evidence="3 4">NPDC048946</strain>
    </source>
</reference>
<name>A0ABV3DRS9_9ACTN</name>
<feature type="compositionally biased region" description="Basic and acidic residues" evidence="1">
    <location>
        <begin position="20"/>
        <end position="31"/>
    </location>
</feature>
<keyword evidence="2" id="KW-0472">Membrane</keyword>
<feature type="region of interest" description="Disordered" evidence="1">
    <location>
        <begin position="1"/>
        <end position="57"/>
    </location>
</feature>
<proteinExistence type="predicted"/>
<sequence length="514" mass="54400">MPVGHSLGTRQAPGKAPGKAPDKAPGNDHHVRGAAPVAQVRTSTGHAAAPGRRRDSRAATRVTVTLLMLVVLLAAVIAYGATRDRKDEASAPVPAPSAAPPSPAPPVAAPVTPAELEALAAARSRALAEGDENAFLAALDPATPGLVDEQRRLFRNLRPIPFDEAAYHVDATRPADMPDALIVDVSFDHRIANADTATVGEGYRWTVVRPAPGAQPRITSVTGTPYEGAGYRYARDYPAPWDRSELTVARRPHVVVLAEQGLADRAEGLADAAEAAAVADLATYKGPKGTSPGFVLVPVADRHSFYELYGGRADQHGDESGLTYALRTSATAGASPVIGHPQFGGARIVVDVNSGYFTSGDPERAAALLRHEMAHALITPLRTELAGQNQPVWIVEGFADWLALRDHRDHLDAELTEARAYVVTGRFGGALPTDADLYQADPVGNAASYELAHLAVLRIEQLGGTSAVYRFIAAVYADPSPSAVDQALKNATGFERADFETDWAQYVRTLFGVP</sequence>
<feature type="transmembrane region" description="Helical" evidence="2">
    <location>
        <begin position="62"/>
        <end position="81"/>
    </location>
</feature>
<evidence type="ECO:0000313" key="4">
    <source>
        <dbReference type="Proteomes" id="UP001551482"/>
    </source>
</evidence>
<keyword evidence="2" id="KW-1133">Transmembrane helix</keyword>